<dbReference type="Pfam" id="PF08013">
    <property type="entry name" value="GatZ_KbaZ-like"/>
    <property type="match status" value="1"/>
</dbReference>
<gene>
    <name evidence="2" type="ORF">AYL44_06765</name>
</gene>
<dbReference type="PANTHER" id="PTHR32502">
    <property type="entry name" value="N-ACETYLGALACTOSAMINE PERMEASE II COMPONENT-RELATED"/>
    <property type="match status" value="1"/>
</dbReference>
<organism evidence="2 3">
    <name type="scientific">Microbacterium oleivorans</name>
    <dbReference type="NCBI Taxonomy" id="273677"/>
    <lineage>
        <taxon>Bacteria</taxon>
        <taxon>Bacillati</taxon>
        <taxon>Actinomycetota</taxon>
        <taxon>Actinomycetes</taxon>
        <taxon>Micrococcales</taxon>
        <taxon>Microbacteriaceae</taxon>
        <taxon>Microbacterium</taxon>
    </lineage>
</organism>
<dbReference type="GO" id="GO:0005886">
    <property type="term" value="C:plasma membrane"/>
    <property type="evidence" value="ECO:0007669"/>
    <property type="project" value="TreeGrafter"/>
</dbReference>
<dbReference type="SUPFAM" id="SSF51569">
    <property type="entry name" value="Aldolase"/>
    <property type="match status" value="1"/>
</dbReference>
<dbReference type="Gene3D" id="1.10.400.20">
    <property type="entry name" value="putative tagatose 6-phosphate kinase domain like"/>
    <property type="match status" value="1"/>
</dbReference>
<dbReference type="AlphaFoldDB" id="A0A177KAJ3"/>
<dbReference type="Gene3D" id="3.20.20.70">
    <property type="entry name" value="Aldolase class I"/>
    <property type="match status" value="1"/>
</dbReference>
<evidence type="ECO:0000313" key="3">
    <source>
        <dbReference type="Proteomes" id="UP000076998"/>
    </source>
</evidence>
<accession>A0A177KAJ3</accession>
<dbReference type="PANTHER" id="PTHR32502:SF2">
    <property type="entry name" value="D-TAGATOSE-1,6-BISPHOSPHATE ALDOLASE SUBUNIT KBAZ"/>
    <property type="match status" value="1"/>
</dbReference>
<dbReference type="OrthoDB" id="1672942at2"/>
<reference evidence="2 3" key="1">
    <citation type="submission" date="2016-02" db="EMBL/GenBank/DDBJ databases">
        <authorList>
            <person name="Wen L."/>
            <person name="He K."/>
            <person name="Yang H."/>
        </authorList>
    </citation>
    <scope>NUCLEOTIDE SEQUENCE [LARGE SCALE GENOMIC DNA]</scope>
    <source>
        <strain evidence="2 3">CD11_3</strain>
    </source>
</reference>
<evidence type="ECO:0000256" key="1">
    <source>
        <dbReference type="ARBA" id="ARBA00005007"/>
    </source>
</evidence>
<dbReference type="InterPro" id="IPR012062">
    <property type="entry name" value="GatZ/KbaZ-like"/>
</dbReference>
<dbReference type="InterPro" id="IPR013785">
    <property type="entry name" value="Aldolase_TIM"/>
</dbReference>
<dbReference type="PIRSF" id="PIRSF009264">
    <property type="entry name" value="TagBP_ald_AgaZ"/>
    <property type="match status" value="1"/>
</dbReference>
<comment type="pathway">
    <text evidence="1">Carbohydrate metabolism.</text>
</comment>
<dbReference type="EMBL" id="LSTV01000002">
    <property type="protein sequence ID" value="OAH50164.1"/>
    <property type="molecule type" value="Genomic_DNA"/>
</dbReference>
<protein>
    <submittedName>
        <fullName evidence="2">Tagatose-bisphosphate aldolase</fullName>
    </submittedName>
</protein>
<dbReference type="GO" id="GO:0005975">
    <property type="term" value="P:carbohydrate metabolic process"/>
    <property type="evidence" value="ECO:0007669"/>
    <property type="project" value="InterPro"/>
</dbReference>
<comment type="caution">
    <text evidence="2">The sequence shown here is derived from an EMBL/GenBank/DDBJ whole genome shotgun (WGS) entry which is preliminary data.</text>
</comment>
<sequence>MSNPLISLVERHKSGASEGIYSVCSAHPLVLRAAMRQSVADGTPLLVEATSNQVDQFGGYTGRTPAQFRADVEAIAAEEGFPQHRLILGGDHLGPNRWRKEDAESAMGKAEDLVRAYVTAGYSKIHLDCSMPCAGETAPLSDEVVAARAVRLLAVAEQAAADAGVDPASLVYVIGTEVPTPGGAAEKLEDLQPTTPAFARRTLEIHRRAIADAGLADVWPRVIALVVQPAVEFDHLDVVDYKPEATTELRHVLDDEPGMVFEAHSTDYQRQELLRELVRAHWAVLKVGPGLTFALREALFALAAIEREIVPTGEQSQLRETIESTMLADPSWWESYYEGTDTEQALARAYSYSDRVRYYWPVPAIDAAVQRLFTNLRACGIPEPLLSQYLPAQFERVRAGELTADPADLAIDRVRDVLRVYAAATADDNDGK</sequence>
<dbReference type="Proteomes" id="UP000076998">
    <property type="component" value="Unassembled WGS sequence"/>
</dbReference>
<dbReference type="InterPro" id="IPR050303">
    <property type="entry name" value="GatZ_KbaZ_carbometab"/>
</dbReference>
<evidence type="ECO:0000313" key="2">
    <source>
        <dbReference type="EMBL" id="OAH50164.1"/>
    </source>
</evidence>
<dbReference type="RefSeq" id="WP_064002533.1">
    <property type="nucleotide sequence ID" value="NZ_LSTV01000002.1"/>
</dbReference>
<name>A0A177KAJ3_9MICO</name>
<proteinExistence type="predicted"/>
<dbReference type="NCBIfam" id="TIGR02810">
    <property type="entry name" value="agaZ_gatZ"/>
    <property type="match status" value="1"/>
</dbReference>
<dbReference type="GO" id="GO:0009401">
    <property type="term" value="P:phosphoenolpyruvate-dependent sugar phosphotransferase system"/>
    <property type="evidence" value="ECO:0007669"/>
    <property type="project" value="TreeGrafter"/>
</dbReference>